<reference evidence="4" key="1">
    <citation type="journal article" date="2023" name="bioRxiv">
        <title>Scaffold-level genome assemblies of two parasitoid biocontrol wasps reveal the parthenogenesis mechanism and an associated novel virus.</title>
        <authorList>
            <person name="Inwood S."/>
            <person name="Skelly J."/>
            <person name="Guhlin J."/>
            <person name="Harrop T."/>
            <person name="Goldson S."/>
            <person name="Dearden P."/>
        </authorList>
    </citation>
    <scope>NUCLEOTIDE SEQUENCE</scope>
    <source>
        <strain evidence="4">Irish</strain>
        <tissue evidence="4">Whole body</tissue>
    </source>
</reference>
<organism evidence="4 5">
    <name type="scientific">Microctonus aethiopoides</name>
    <dbReference type="NCBI Taxonomy" id="144406"/>
    <lineage>
        <taxon>Eukaryota</taxon>
        <taxon>Metazoa</taxon>
        <taxon>Ecdysozoa</taxon>
        <taxon>Arthropoda</taxon>
        <taxon>Hexapoda</taxon>
        <taxon>Insecta</taxon>
        <taxon>Pterygota</taxon>
        <taxon>Neoptera</taxon>
        <taxon>Endopterygota</taxon>
        <taxon>Hymenoptera</taxon>
        <taxon>Apocrita</taxon>
        <taxon>Ichneumonoidea</taxon>
        <taxon>Braconidae</taxon>
        <taxon>Euphorinae</taxon>
        <taxon>Microctonus</taxon>
    </lineage>
</organism>
<sequence length="352" mass="40090">MAELNNFNILFVLLILFSVIAHYVNSHRRLSLPAEHAYNKRYMVEESICHPLGRKQDSIKIGENLPRPYNSSIILSPAHIFDRWINRTSNLICKFVIKVRKGEHLMAVIQNIAFRKNASECIDYVTFRRKDQHKTDKFCGEFDLQKANSIIDYNSKIYGDYDIEGEIETTIFVNKQSLHPDEMPLNLTIVYTPYKSKGCNRPNYNNTINFYRFFGEIDVCLAEDYFCDGIHNCIPAICTDEKNCDDEIFSNGTGSKVTIGAVTTILLGFIIFVIGLWICRRHKKLCWSADCAGPDANDDRFNNIERSSTNAAHRSVPTAPMLEVSVLSSATDKDLPPSYDSLFPEHSNSSST</sequence>
<feature type="transmembrane region" description="Helical" evidence="2">
    <location>
        <begin position="257"/>
        <end position="279"/>
    </location>
</feature>
<evidence type="ECO:0000256" key="2">
    <source>
        <dbReference type="SAM" id="Phobius"/>
    </source>
</evidence>
<keyword evidence="5" id="KW-1185">Reference proteome</keyword>
<proteinExistence type="predicted"/>
<name>A0AA39KRQ1_9HYME</name>
<gene>
    <name evidence="4" type="ORF">PV328_009111</name>
</gene>
<evidence type="ECO:0000313" key="4">
    <source>
        <dbReference type="EMBL" id="KAK0171370.1"/>
    </source>
</evidence>
<evidence type="ECO:0000256" key="1">
    <source>
        <dbReference type="SAM" id="MobiDB-lite"/>
    </source>
</evidence>
<feature type="signal peptide" evidence="3">
    <location>
        <begin position="1"/>
        <end position="26"/>
    </location>
</feature>
<evidence type="ECO:0008006" key="6">
    <source>
        <dbReference type="Google" id="ProtNLM"/>
    </source>
</evidence>
<keyword evidence="2" id="KW-0472">Membrane</keyword>
<feature type="chain" id="PRO_5041439622" description="CUB domain-containing protein" evidence="3">
    <location>
        <begin position="27"/>
        <end position="352"/>
    </location>
</feature>
<keyword evidence="2" id="KW-1133">Transmembrane helix</keyword>
<dbReference type="EMBL" id="JAQQBS010000003">
    <property type="protein sequence ID" value="KAK0171370.1"/>
    <property type="molecule type" value="Genomic_DNA"/>
</dbReference>
<reference evidence="4" key="2">
    <citation type="submission" date="2023-03" db="EMBL/GenBank/DDBJ databases">
        <authorList>
            <person name="Inwood S.N."/>
            <person name="Skelly J.G."/>
            <person name="Guhlin J."/>
            <person name="Harrop T.W.R."/>
            <person name="Goldson S.G."/>
            <person name="Dearden P.K."/>
        </authorList>
    </citation>
    <scope>NUCLEOTIDE SEQUENCE</scope>
    <source>
        <strain evidence="4">Irish</strain>
        <tissue evidence="4">Whole body</tissue>
    </source>
</reference>
<dbReference type="AlphaFoldDB" id="A0AA39KRQ1"/>
<keyword evidence="3" id="KW-0732">Signal</keyword>
<accession>A0AA39KRQ1</accession>
<dbReference type="Proteomes" id="UP001168990">
    <property type="component" value="Unassembled WGS sequence"/>
</dbReference>
<evidence type="ECO:0000313" key="5">
    <source>
        <dbReference type="Proteomes" id="UP001168990"/>
    </source>
</evidence>
<protein>
    <recommendedName>
        <fullName evidence="6">CUB domain-containing protein</fullName>
    </recommendedName>
</protein>
<comment type="caution">
    <text evidence="4">The sequence shown here is derived from an EMBL/GenBank/DDBJ whole genome shotgun (WGS) entry which is preliminary data.</text>
</comment>
<evidence type="ECO:0000256" key="3">
    <source>
        <dbReference type="SAM" id="SignalP"/>
    </source>
</evidence>
<feature type="region of interest" description="Disordered" evidence="1">
    <location>
        <begin position="331"/>
        <end position="352"/>
    </location>
</feature>
<keyword evidence="2" id="KW-0812">Transmembrane</keyword>